<dbReference type="GO" id="GO:0008773">
    <property type="term" value="F:[protein-PII] uridylyltransferase activity"/>
    <property type="evidence" value="ECO:0007669"/>
    <property type="project" value="InterPro"/>
</dbReference>
<dbReference type="PROSITE" id="PS51371">
    <property type="entry name" value="CBS"/>
    <property type="match status" value="2"/>
</dbReference>
<sequence>METKPAGIEGVGDRADAGALWELRLGDLPRREPIGLPVGASVREALQTMHDRGIGSVLLWDDGGGIAGILTRHDVLDRIALAGVDLGAPVASVMSHPVATLQVTDTLFDAALLMSRRRIRHVPVLDGERLVTLVSERDLFGWQRQSIKHLGAAIARGQTLADFQRAAADIRAYARHLMAQGLQARQLTTLISHLNDQLTQALVMRELAAAGLSADAMCWVALGSEGRGEQTLATDQDNALVFASDDPQADRPRWLAFARRVNEALDACGYPLCRGGVMAGNPPCCLTAPEWEARFARWIDAGGPRELLQASVFFDLRAVAGRADWLEALRAFVLARTSTTPRFIRQMVQGHLEHPVALLWHGGIRGRREGRHRWFDLKMQGTALLVEGARILALAHAVPATNTRERLLAAGRASGAPAAEVDGWVTAFDYLQMLRLRHQGAPAADGAAPNRIDLNTLNAVDERVLRASLHAIQTLQERLKLDYLR</sequence>
<keyword evidence="5" id="KW-1185">Reference proteome</keyword>
<dbReference type="Pfam" id="PF00571">
    <property type="entry name" value="CBS"/>
    <property type="match status" value="2"/>
</dbReference>
<dbReference type="SUPFAM" id="SSF54631">
    <property type="entry name" value="CBS-domain pair"/>
    <property type="match status" value="1"/>
</dbReference>
<feature type="domain" description="CBS" evidence="3">
    <location>
        <begin position="94"/>
        <end position="149"/>
    </location>
</feature>
<comment type="caution">
    <text evidence="4">The sequence shown here is derived from an EMBL/GenBank/DDBJ whole genome shotgun (WGS) entry which is preliminary data.</text>
</comment>
<dbReference type="InterPro" id="IPR000644">
    <property type="entry name" value="CBS_dom"/>
</dbReference>
<dbReference type="GO" id="GO:0016853">
    <property type="term" value="F:isomerase activity"/>
    <property type="evidence" value="ECO:0007669"/>
    <property type="project" value="UniProtKB-KW"/>
</dbReference>
<dbReference type="InterPro" id="IPR046342">
    <property type="entry name" value="CBS_dom_sf"/>
</dbReference>
<proteinExistence type="predicted"/>
<evidence type="ECO:0000313" key="4">
    <source>
        <dbReference type="EMBL" id="TSE31094.1"/>
    </source>
</evidence>
<gene>
    <name evidence="4" type="ORF">Ttaiw_01654</name>
</gene>
<dbReference type="InterPro" id="IPR018821">
    <property type="entry name" value="DUF294_put_nucleoTrafse_sb-bd"/>
</dbReference>
<evidence type="ECO:0000256" key="2">
    <source>
        <dbReference type="PROSITE-ProRule" id="PRU00703"/>
    </source>
</evidence>
<dbReference type="RefSeq" id="WP_052231426.1">
    <property type="nucleotide sequence ID" value="NZ_CP083911.1"/>
</dbReference>
<dbReference type="InterPro" id="IPR051257">
    <property type="entry name" value="Diverse_CBS-Domain"/>
</dbReference>
<dbReference type="InterPro" id="IPR005105">
    <property type="entry name" value="GlnD_Uridyltrans_N"/>
</dbReference>
<keyword evidence="4" id="KW-0413">Isomerase</keyword>
<feature type="domain" description="CBS" evidence="3">
    <location>
        <begin position="29"/>
        <end position="86"/>
    </location>
</feature>
<keyword evidence="1 2" id="KW-0129">CBS domain</keyword>
<dbReference type="Proteomes" id="UP000317763">
    <property type="component" value="Unassembled WGS sequence"/>
</dbReference>
<evidence type="ECO:0000259" key="3">
    <source>
        <dbReference type="PROSITE" id="PS51371"/>
    </source>
</evidence>
<dbReference type="STRING" id="307486.GCA_000807215_00673"/>
<dbReference type="Gene3D" id="3.10.580.10">
    <property type="entry name" value="CBS-domain"/>
    <property type="match status" value="1"/>
</dbReference>
<dbReference type="SMART" id="SM00116">
    <property type="entry name" value="CBS"/>
    <property type="match status" value="2"/>
</dbReference>
<organism evidence="4 5">
    <name type="scientific">Tepidimonas taiwanensis</name>
    <dbReference type="NCBI Taxonomy" id="307486"/>
    <lineage>
        <taxon>Bacteria</taxon>
        <taxon>Pseudomonadati</taxon>
        <taxon>Pseudomonadota</taxon>
        <taxon>Betaproteobacteria</taxon>
        <taxon>Burkholderiales</taxon>
        <taxon>Tepidimonas</taxon>
    </lineage>
</organism>
<evidence type="ECO:0000313" key="5">
    <source>
        <dbReference type="Proteomes" id="UP000317763"/>
    </source>
</evidence>
<evidence type="ECO:0000256" key="1">
    <source>
        <dbReference type="ARBA" id="ARBA00023122"/>
    </source>
</evidence>
<dbReference type="AlphaFoldDB" id="A0A554X5J0"/>
<dbReference type="PANTHER" id="PTHR43080:SF2">
    <property type="entry name" value="CBS DOMAIN-CONTAINING PROTEIN"/>
    <property type="match status" value="1"/>
</dbReference>
<accession>A0A554X5J0</accession>
<dbReference type="PANTHER" id="PTHR43080">
    <property type="entry name" value="CBS DOMAIN-CONTAINING PROTEIN CBSX3, MITOCHONDRIAL"/>
    <property type="match status" value="1"/>
</dbReference>
<reference evidence="4 5" key="1">
    <citation type="submission" date="2019-07" db="EMBL/GenBank/DDBJ databases">
        <title>Tepidimonas taiwanensis I1-1 draft genome.</title>
        <authorList>
            <person name="Da Costa M.S."/>
            <person name="Froufe H.J.C."/>
            <person name="Egas C."/>
            <person name="Albuquerque L."/>
        </authorList>
    </citation>
    <scope>NUCLEOTIDE SEQUENCE [LARGE SCALE GENOMIC DNA]</scope>
    <source>
        <strain evidence="4 5">I1-1</strain>
    </source>
</reference>
<dbReference type="EMBL" id="VJOM01000017">
    <property type="protein sequence ID" value="TSE31094.1"/>
    <property type="molecule type" value="Genomic_DNA"/>
</dbReference>
<name>A0A554X5J0_9BURK</name>
<protein>
    <submittedName>
        <fullName evidence="4">KpsF: sugar isomerase, KpsF/GutQ family</fullName>
    </submittedName>
</protein>
<dbReference type="CDD" id="cd05401">
    <property type="entry name" value="NT_GlnE_GlnD_like"/>
    <property type="match status" value="1"/>
</dbReference>
<dbReference type="Pfam" id="PF03445">
    <property type="entry name" value="DUF294"/>
    <property type="match status" value="1"/>
</dbReference>
<dbReference type="Pfam" id="PF10335">
    <property type="entry name" value="DUF294_C"/>
    <property type="match status" value="1"/>
</dbReference>